<gene>
    <name evidence="1" type="ORF">H4Q32_012094</name>
</gene>
<evidence type="ECO:0000313" key="1">
    <source>
        <dbReference type="EMBL" id="KAI2663539.1"/>
    </source>
</evidence>
<comment type="caution">
    <text evidence="1">The sequence shown here is derived from an EMBL/GenBank/DDBJ whole genome shotgun (WGS) entry which is preliminary data.</text>
</comment>
<dbReference type="EMBL" id="JACTAM010000006">
    <property type="protein sequence ID" value="KAI2663539.1"/>
    <property type="molecule type" value="Genomic_DNA"/>
</dbReference>
<evidence type="ECO:0000313" key="2">
    <source>
        <dbReference type="Proteomes" id="UP000830375"/>
    </source>
</evidence>
<reference evidence="1 2" key="1">
    <citation type="submission" date="2022-01" db="EMBL/GenBank/DDBJ databases">
        <title>A high-quality chromosome-level genome assembly of rohu carp, Labeo rohita.</title>
        <authorList>
            <person name="Arick M.A. II"/>
            <person name="Hsu C.-Y."/>
            <person name="Magbanua Z."/>
            <person name="Pechanova O."/>
            <person name="Grover C."/>
            <person name="Miller E."/>
            <person name="Thrash A."/>
            <person name="Ezzel L."/>
            <person name="Alam S."/>
            <person name="Benzie J."/>
            <person name="Hamilton M."/>
            <person name="Karsi A."/>
            <person name="Lawrence M.L."/>
            <person name="Peterson D.G."/>
        </authorList>
    </citation>
    <scope>NUCLEOTIDE SEQUENCE [LARGE SCALE GENOMIC DNA]</scope>
    <source>
        <strain evidence="2">BAU-BD-2019</strain>
        <tissue evidence="1">Blood</tissue>
    </source>
</reference>
<sequence length="117" mass="12042">MWPVIQLAPPGSSSLQLHLGSMLPCLHRGLLHLAPSLPPAPPLSSGAPALPFSSGSLSLPQLHEPSASPWPPQSSSVTLTLSLLGSTWVFTSSSSVSITGPNGVVKAFPRLHHGSLS</sequence>
<accession>A0ABQ8ML61</accession>
<name>A0ABQ8ML61_LABRO</name>
<dbReference type="Proteomes" id="UP000830375">
    <property type="component" value="Unassembled WGS sequence"/>
</dbReference>
<organism evidence="1 2">
    <name type="scientific">Labeo rohita</name>
    <name type="common">Indian major carp</name>
    <name type="synonym">Cyprinus rohita</name>
    <dbReference type="NCBI Taxonomy" id="84645"/>
    <lineage>
        <taxon>Eukaryota</taxon>
        <taxon>Metazoa</taxon>
        <taxon>Chordata</taxon>
        <taxon>Craniata</taxon>
        <taxon>Vertebrata</taxon>
        <taxon>Euteleostomi</taxon>
        <taxon>Actinopterygii</taxon>
        <taxon>Neopterygii</taxon>
        <taxon>Teleostei</taxon>
        <taxon>Ostariophysi</taxon>
        <taxon>Cypriniformes</taxon>
        <taxon>Cyprinidae</taxon>
        <taxon>Labeoninae</taxon>
        <taxon>Labeonini</taxon>
        <taxon>Labeo</taxon>
    </lineage>
</organism>
<proteinExistence type="predicted"/>
<keyword evidence="2" id="KW-1185">Reference proteome</keyword>
<protein>
    <submittedName>
        <fullName evidence="1">High affinity cAMP-specific and IBMX-insensitive 3',5'-cyclic phosphodiesterase 8A</fullName>
    </submittedName>
</protein>